<comment type="caution">
    <text evidence="1">The sequence shown here is derived from an EMBL/GenBank/DDBJ whole genome shotgun (WGS) entry which is preliminary data.</text>
</comment>
<accession>X1TKW8</accession>
<evidence type="ECO:0000313" key="1">
    <source>
        <dbReference type="EMBL" id="GAI88225.1"/>
    </source>
</evidence>
<proteinExistence type="predicted"/>
<protein>
    <submittedName>
        <fullName evidence="1">Uncharacterized protein</fullName>
    </submittedName>
</protein>
<sequence>MDGKVTPKRMPSPVTPLGYDGTDFHALKVDSKRRLSVRGEDQLLSFKEPLLSMRNYTISGADGLCNSHTPPAGEVWVVTSVSAIDMTSPTTEVIMTIARGASVHYFHTEEIAKGAGKAWTVQCEKHLVMNDFVQVYFIGGLEGDQCWVTVTGHIMTLES</sequence>
<gene>
    <name evidence="1" type="ORF">S12H4_39623</name>
</gene>
<organism evidence="1">
    <name type="scientific">marine sediment metagenome</name>
    <dbReference type="NCBI Taxonomy" id="412755"/>
    <lineage>
        <taxon>unclassified sequences</taxon>
        <taxon>metagenomes</taxon>
        <taxon>ecological metagenomes</taxon>
    </lineage>
</organism>
<dbReference type="AlphaFoldDB" id="X1TKW8"/>
<reference evidence="1" key="1">
    <citation type="journal article" date="2014" name="Front. Microbiol.">
        <title>High frequency of phylogenetically diverse reductive dehalogenase-homologous genes in deep subseafloor sedimentary metagenomes.</title>
        <authorList>
            <person name="Kawai M."/>
            <person name="Futagami T."/>
            <person name="Toyoda A."/>
            <person name="Takaki Y."/>
            <person name="Nishi S."/>
            <person name="Hori S."/>
            <person name="Arai W."/>
            <person name="Tsubouchi T."/>
            <person name="Morono Y."/>
            <person name="Uchiyama I."/>
            <person name="Ito T."/>
            <person name="Fujiyama A."/>
            <person name="Inagaki F."/>
            <person name="Takami H."/>
        </authorList>
    </citation>
    <scope>NUCLEOTIDE SEQUENCE</scope>
    <source>
        <strain evidence="1">Expedition CK06-06</strain>
    </source>
</reference>
<dbReference type="EMBL" id="BARW01023960">
    <property type="protein sequence ID" value="GAI88225.1"/>
    <property type="molecule type" value="Genomic_DNA"/>
</dbReference>
<name>X1TKW8_9ZZZZ</name>